<dbReference type="EMBL" id="CP106735">
    <property type="protein sequence ID" value="UXX79026.1"/>
    <property type="molecule type" value="Genomic_DNA"/>
</dbReference>
<dbReference type="Proteomes" id="UP001062165">
    <property type="component" value="Chromosome"/>
</dbReference>
<keyword evidence="1" id="KW-1133">Transmembrane helix</keyword>
<dbReference type="RefSeq" id="WP_263050769.1">
    <property type="nucleotide sequence ID" value="NZ_CP106735.1"/>
</dbReference>
<dbReference type="InterPro" id="IPR007165">
    <property type="entry name" value="Phage_holin_4_2"/>
</dbReference>
<reference evidence="2" key="1">
    <citation type="submission" date="2022-10" db="EMBL/GenBank/DDBJ databases">
        <title>Comparative genomics and taxonomic characterization of three novel marine species of genus Reichenbachiella exhibiting antioxidant and polysaccharide degradation activities.</title>
        <authorList>
            <person name="Muhammad N."/>
            <person name="Lee Y.-J."/>
            <person name="Ko J."/>
            <person name="Kim S.-G."/>
        </authorList>
    </citation>
    <scope>NUCLEOTIDE SEQUENCE</scope>
    <source>
        <strain evidence="2">Wsw4-B4</strain>
    </source>
</reference>
<evidence type="ECO:0000313" key="2">
    <source>
        <dbReference type="EMBL" id="UXX79026.1"/>
    </source>
</evidence>
<name>A0ABY6CYN3_9BACT</name>
<dbReference type="PANTHER" id="PTHR37309">
    <property type="entry name" value="SLR0284 PROTEIN"/>
    <property type="match status" value="1"/>
</dbReference>
<evidence type="ECO:0000313" key="3">
    <source>
        <dbReference type="Proteomes" id="UP001062165"/>
    </source>
</evidence>
<keyword evidence="1" id="KW-0472">Membrane</keyword>
<sequence>METLIRLILSAIAVLICAYILPGAHVDGFLSALVAAGVLVVVNIILKPILIILTIPITAITLGLFLLFINTFMILIVSWLVPGFNIDGFWWAFAYSFALSIVNSIFEAMQGNSSNNQ</sequence>
<dbReference type="PANTHER" id="PTHR37309:SF1">
    <property type="entry name" value="SLR0284 PROTEIN"/>
    <property type="match status" value="1"/>
</dbReference>
<feature type="transmembrane region" description="Helical" evidence="1">
    <location>
        <begin position="62"/>
        <end position="82"/>
    </location>
</feature>
<feature type="transmembrane region" description="Helical" evidence="1">
    <location>
        <begin position="88"/>
        <end position="106"/>
    </location>
</feature>
<proteinExistence type="predicted"/>
<dbReference type="Pfam" id="PF04020">
    <property type="entry name" value="Phage_holin_4_2"/>
    <property type="match status" value="1"/>
</dbReference>
<keyword evidence="3" id="KW-1185">Reference proteome</keyword>
<feature type="transmembrane region" description="Helical" evidence="1">
    <location>
        <begin position="7"/>
        <end position="26"/>
    </location>
</feature>
<gene>
    <name evidence="2" type="ORF">N7E81_16855</name>
</gene>
<feature type="transmembrane region" description="Helical" evidence="1">
    <location>
        <begin position="32"/>
        <end position="55"/>
    </location>
</feature>
<organism evidence="2 3">
    <name type="scientific">Reichenbachiella carrageenanivorans</name>
    <dbReference type="NCBI Taxonomy" id="2979869"/>
    <lineage>
        <taxon>Bacteria</taxon>
        <taxon>Pseudomonadati</taxon>
        <taxon>Bacteroidota</taxon>
        <taxon>Cytophagia</taxon>
        <taxon>Cytophagales</taxon>
        <taxon>Reichenbachiellaceae</taxon>
        <taxon>Reichenbachiella</taxon>
    </lineage>
</organism>
<accession>A0ABY6CYN3</accession>
<evidence type="ECO:0000256" key="1">
    <source>
        <dbReference type="SAM" id="Phobius"/>
    </source>
</evidence>
<protein>
    <submittedName>
        <fullName evidence="2">Phage holin family protein</fullName>
    </submittedName>
</protein>
<keyword evidence="1" id="KW-0812">Transmembrane</keyword>